<dbReference type="Pfam" id="PF01963">
    <property type="entry name" value="TraB_PrgY_gumN"/>
    <property type="match status" value="1"/>
</dbReference>
<dbReference type="AlphaFoldDB" id="A0A2L1GQP6"/>
<sequence length="398" mass="44031">MTQPPFPSRQYGDDVRVVAIPGKSVLLVGTAHLSRQSRELVEQVIATERPDCVCVELDQHRYQALANRQAWEKLDLKQLIRSKQLCTLLANLILASYQKRLGDQTGMSPGAELLQATQSAKALDIPLVLCDRDVRITLRRAWHNTPWLKKGYLLAALIASFFEKTELDEDKLAAMRRQDVMAGLMAELGEALPQAKRVLIDERDIYMSEQIRQAQGSRIVAVVGAGHLDGLCRQMARDNSAAIPEMTTVLPVSRGWKVAAWMIPLLILAALAATGFRHGAGQFEANALYWILVNSIPAAIGAALAWAHPVTVAAAFCGAPFTSLTPLIGVGYVCAFAQVMCRPPIVREFERIHQDICTVMGWWRNRLLRIFLVFFFSTLGSALGTFVGGYRIFTSLFG</sequence>
<dbReference type="EMBL" id="CP021255">
    <property type="protein sequence ID" value="AVD72015.1"/>
    <property type="molecule type" value="Genomic_DNA"/>
</dbReference>
<feature type="transmembrane region" description="Helical" evidence="1">
    <location>
        <begin position="288"/>
        <end position="307"/>
    </location>
</feature>
<reference evidence="2" key="1">
    <citation type="submission" date="2017-05" db="EMBL/GenBank/DDBJ databases">
        <authorList>
            <person name="Song R."/>
            <person name="Chenine A.L."/>
            <person name="Ruprecht R.M."/>
        </authorList>
    </citation>
    <scope>NUCLEOTIDE SEQUENCE</scope>
    <source>
        <strain evidence="2">ORNL</strain>
    </source>
</reference>
<evidence type="ECO:0000313" key="2">
    <source>
        <dbReference type="EMBL" id="AVD72015.1"/>
    </source>
</evidence>
<keyword evidence="3" id="KW-1185">Reference proteome</keyword>
<keyword evidence="1" id="KW-1133">Transmembrane helix</keyword>
<keyword evidence="1" id="KW-0812">Transmembrane</keyword>
<dbReference type="KEGG" id="deo:CAY53_11470"/>
<feature type="transmembrane region" description="Helical" evidence="1">
    <location>
        <begin position="313"/>
        <end position="337"/>
    </location>
</feature>
<keyword evidence="1" id="KW-0472">Membrane</keyword>
<name>A0A2L1GQP6_9BACT</name>
<dbReference type="Proteomes" id="UP000239867">
    <property type="component" value="Chromosome"/>
</dbReference>
<dbReference type="OrthoDB" id="9809330at2"/>
<evidence type="ECO:0000313" key="3">
    <source>
        <dbReference type="Proteomes" id="UP000239867"/>
    </source>
</evidence>
<evidence type="ECO:0000256" key="1">
    <source>
        <dbReference type="SAM" id="Phobius"/>
    </source>
</evidence>
<dbReference type="CDD" id="cd14726">
    <property type="entry name" value="TraB_PrgY-like"/>
    <property type="match status" value="1"/>
</dbReference>
<organism evidence="2 3">
    <name type="scientific">Desulfobulbus oralis</name>
    <dbReference type="NCBI Taxonomy" id="1986146"/>
    <lineage>
        <taxon>Bacteria</taxon>
        <taxon>Pseudomonadati</taxon>
        <taxon>Thermodesulfobacteriota</taxon>
        <taxon>Desulfobulbia</taxon>
        <taxon>Desulfobulbales</taxon>
        <taxon>Desulfobulbaceae</taxon>
        <taxon>Desulfobulbus</taxon>
    </lineage>
</organism>
<dbReference type="PANTHER" id="PTHR21530">
    <property type="entry name" value="PHEROMONE SHUTDOWN PROTEIN"/>
    <property type="match status" value="1"/>
</dbReference>
<proteinExistence type="predicted"/>
<dbReference type="NCBIfam" id="TIGR00261">
    <property type="entry name" value="traB"/>
    <property type="match status" value="1"/>
</dbReference>
<protein>
    <submittedName>
        <fullName evidence="2">Conjugal transfer protein TraB</fullName>
    </submittedName>
</protein>
<dbReference type="InterPro" id="IPR046345">
    <property type="entry name" value="TraB_PrgY-like"/>
</dbReference>
<accession>A0A2L1GQP6</accession>
<dbReference type="InterPro" id="IPR002816">
    <property type="entry name" value="TraB/PrgY/GumN_fam"/>
</dbReference>
<feature type="transmembrane region" description="Helical" evidence="1">
    <location>
        <begin position="258"/>
        <end position="276"/>
    </location>
</feature>
<dbReference type="RefSeq" id="WP_104937220.1">
    <property type="nucleotide sequence ID" value="NZ_CP021255.1"/>
</dbReference>
<gene>
    <name evidence="2" type="ORF">CAY53_11470</name>
</gene>
<feature type="transmembrane region" description="Helical" evidence="1">
    <location>
        <begin position="370"/>
        <end position="393"/>
    </location>
</feature>
<dbReference type="PANTHER" id="PTHR21530:SF7">
    <property type="entry name" value="TRAB DOMAIN-CONTAINING PROTEIN"/>
    <property type="match status" value="1"/>
</dbReference>
<reference evidence="2" key="2">
    <citation type="journal article" date="2018" name="MBio">
        <title>Insights into the evolution of host association through the isolation and characterization of a novel human periodontal pathobiont, Desulfobulbus oralis.</title>
        <authorList>
            <person name="Cross K.L."/>
            <person name="Chirania P."/>
            <person name="Xiong W."/>
            <person name="Beall C.J."/>
            <person name="Elkins J.G."/>
            <person name="Giannone R.J."/>
            <person name="Griffen A.L."/>
            <person name="Guss A.M."/>
            <person name="Hettich R.L."/>
            <person name="Joshi S.S."/>
            <person name="Mokrzan E.M."/>
            <person name="Martin R.K."/>
            <person name="Zhulin I.B."/>
            <person name="Leys E.J."/>
            <person name="Podar M."/>
        </authorList>
    </citation>
    <scope>NUCLEOTIDE SEQUENCE [LARGE SCALE GENOMIC DNA]</scope>
    <source>
        <strain evidence="2">ORNL</strain>
    </source>
</reference>
<dbReference type="InterPro" id="IPR005230">
    <property type="entry name" value="TraB_bac"/>
</dbReference>